<dbReference type="PROSITE" id="PS51257">
    <property type="entry name" value="PROKAR_LIPOPROTEIN"/>
    <property type="match status" value="1"/>
</dbReference>
<gene>
    <name evidence="1" type="ORF">SAMN05421732_101660</name>
</gene>
<dbReference type="AlphaFoldDB" id="A0A1G6H4A7"/>
<evidence type="ECO:0000313" key="1">
    <source>
        <dbReference type="EMBL" id="SDB89011.1"/>
    </source>
</evidence>
<organism evidence="1 2">
    <name type="scientific">Acinetobacter kookii</name>
    <dbReference type="NCBI Taxonomy" id="1226327"/>
    <lineage>
        <taxon>Bacteria</taxon>
        <taxon>Pseudomonadati</taxon>
        <taxon>Pseudomonadota</taxon>
        <taxon>Gammaproteobacteria</taxon>
        <taxon>Moraxellales</taxon>
        <taxon>Moraxellaceae</taxon>
        <taxon>Acinetobacter</taxon>
    </lineage>
</organism>
<dbReference type="InterPro" id="IPR016878">
    <property type="entry name" value="MICAH-like"/>
</dbReference>
<proteinExistence type="predicted"/>
<protein>
    <recommendedName>
        <fullName evidence="3">Phosphoribosyl-AMP cyclohydrolase</fullName>
    </recommendedName>
</protein>
<dbReference type="Gene3D" id="3.10.450.50">
    <property type="match status" value="1"/>
</dbReference>
<accession>A0A1G6H4A7</accession>
<sequence>MKAILVTFLGITFAACSTTSTKDTQKNMISEPEVIAAQQAWCKALLDISASYDQYGKQAANDLASKVIDDAYFYQNGPVLFKPTLTTNPHTFRTTKDGALSYFVGGNPNFPNDKGFALGGWQKCEVDNAAINISTDSASTLSKVHFTNKNGEVTTVDKSWKFVKDNAGKLRIVVHHSSLEHQGK</sequence>
<dbReference type="OrthoDB" id="9807600at2"/>
<evidence type="ECO:0008006" key="3">
    <source>
        <dbReference type="Google" id="ProtNLM"/>
    </source>
</evidence>
<dbReference type="RefSeq" id="WP_092818703.1">
    <property type="nucleotide sequence ID" value="NZ_BAABKJ010000005.1"/>
</dbReference>
<reference evidence="2" key="1">
    <citation type="submission" date="2016-09" db="EMBL/GenBank/DDBJ databases">
        <authorList>
            <person name="Varghese N."/>
            <person name="Submissions S."/>
        </authorList>
    </citation>
    <scope>NUCLEOTIDE SEQUENCE [LARGE SCALE GENOMIC DNA]</scope>
    <source>
        <strain evidence="2">ANC 4667</strain>
    </source>
</reference>
<dbReference type="PIRSF" id="PIRSF028288">
    <property type="entry name" value="UCP028288"/>
    <property type="match status" value="1"/>
</dbReference>
<dbReference type="Proteomes" id="UP000243468">
    <property type="component" value="Unassembled WGS sequence"/>
</dbReference>
<evidence type="ECO:0000313" key="2">
    <source>
        <dbReference type="Proteomes" id="UP000243468"/>
    </source>
</evidence>
<keyword evidence="2" id="KW-1185">Reference proteome</keyword>
<name>A0A1G6H4A7_9GAMM</name>
<dbReference type="EMBL" id="FMYO01000001">
    <property type="protein sequence ID" value="SDB89011.1"/>
    <property type="molecule type" value="Genomic_DNA"/>
</dbReference>
<dbReference type="STRING" id="1226327.SAMN05421732_101660"/>